<dbReference type="EMBL" id="OMOF01000008">
    <property type="protein sequence ID" value="SPF31810.1"/>
    <property type="molecule type" value="Genomic_DNA"/>
</dbReference>
<dbReference type="Proteomes" id="UP000238916">
    <property type="component" value="Unassembled WGS sequence"/>
</dbReference>
<protein>
    <submittedName>
        <fullName evidence="1">Uncharacterized protein</fullName>
    </submittedName>
</protein>
<proteinExistence type="predicted"/>
<organism evidence="1 2">
    <name type="scientific">Candidatus Desulfosporosinus infrequens</name>
    <dbReference type="NCBI Taxonomy" id="2043169"/>
    <lineage>
        <taxon>Bacteria</taxon>
        <taxon>Bacillati</taxon>
        <taxon>Bacillota</taxon>
        <taxon>Clostridia</taxon>
        <taxon>Eubacteriales</taxon>
        <taxon>Desulfitobacteriaceae</taxon>
        <taxon>Desulfosporosinus</taxon>
    </lineage>
</organism>
<dbReference type="AlphaFoldDB" id="A0A2U3JX03"/>
<evidence type="ECO:0000313" key="1">
    <source>
        <dbReference type="EMBL" id="SPF31810.1"/>
    </source>
</evidence>
<reference evidence="2" key="1">
    <citation type="submission" date="2018-02" db="EMBL/GenBank/DDBJ databases">
        <authorList>
            <person name="Hausmann B."/>
        </authorList>
    </citation>
    <scope>NUCLEOTIDE SEQUENCE [LARGE SCALE GENOMIC DNA]</scope>
    <source>
        <strain evidence="2">Peat soil MAG SbF1</strain>
    </source>
</reference>
<name>A0A2U3JX03_9FIRM</name>
<gene>
    <name evidence="1" type="ORF">SBF1_1050003</name>
</gene>
<sequence length="72" mass="8078">MILGVYYRYSPDLYIEALFTASKNEGGDKMQTIKITITTPTPVNVVVKECTPEKSSADEKLAKLLKKLQEVQ</sequence>
<evidence type="ECO:0000313" key="2">
    <source>
        <dbReference type="Proteomes" id="UP000238916"/>
    </source>
</evidence>
<accession>A0A2U3JX03</accession>